<comment type="caution">
    <text evidence="1">The sequence shown here is derived from an EMBL/GenBank/DDBJ whole genome shotgun (WGS) entry which is preliminary data.</text>
</comment>
<dbReference type="Proteomes" id="UP000605618">
    <property type="component" value="Unassembled WGS sequence"/>
</dbReference>
<reference evidence="1" key="1">
    <citation type="journal article" date="2020" name="Environ. Microbiol.">
        <title>The novel and transferable erm(51) gene confers Macrolides, Lincosamides, and Streptogramins B (MLSB) resistance to clonal Rhodococcus equi in the environment.</title>
        <authorList>
            <person name="Huber L."/>
            <person name="Giguere S."/>
            <person name="Slovis N.M."/>
            <person name="Alvarez-Narvaez S."/>
            <person name="Hart K.A."/>
            <person name="Greiter M."/>
            <person name="Morris E.R.A."/>
            <person name="Cohen N.D."/>
        </authorList>
    </citation>
    <scope>NUCLEOTIDE SEQUENCE</scope>
    <source>
        <strain evidence="1">Lh_141_1</strain>
    </source>
</reference>
<dbReference type="EMBL" id="WUYZ01000001">
    <property type="protein sequence ID" value="NKS24602.1"/>
    <property type="molecule type" value="Genomic_DNA"/>
</dbReference>
<dbReference type="NCBIfam" id="NF041064">
    <property type="entry name" value="DpdG"/>
    <property type="match status" value="1"/>
</dbReference>
<dbReference type="AlphaFoldDB" id="A0AAE4ZC52"/>
<organism evidence="1 2">
    <name type="scientific">Rhodococcus hoagii</name>
    <name type="common">Corynebacterium equii</name>
    <dbReference type="NCBI Taxonomy" id="43767"/>
    <lineage>
        <taxon>Bacteria</taxon>
        <taxon>Bacillati</taxon>
        <taxon>Actinomycetota</taxon>
        <taxon>Actinomycetes</taxon>
        <taxon>Mycobacteriales</taxon>
        <taxon>Nocardiaceae</taxon>
        <taxon>Prescottella</taxon>
    </lineage>
</organism>
<name>A0AAE4ZC52_RHOHA</name>
<dbReference type="InterPro" id="IPR049812">
    <property type="entry name" value="DpdG-like"/>
</dbReference>
<accession>A0AAE4ZC52</accession>
<evidence type="ECO:0000313" key="1">
    <source>
        <dbReference type="EMBL" id="NKS24602.1"/>
    </source>
</evidence>
<evidence type="ECO:0000313" key="2">
    <source>
        <dbReference type="Proteomes" id="UP000605618"/>
    </source>
</evidence>
<sequence length="308" mass="33419">MTVINAVGSLPGLGRLIVNHVISSGTSTDKTEITDRLLPGDLRTGDNPIAKIDSTLTAIRDSGLLSLSGNTVSTTHLVNEFSRGKQLTPENFRRLLQQSIFEENYEDPWNSAETLTSGAKDLNRALSWFLAQDCTSTLTWDTKSTGLHSVQTLQAKQLYKAESLPLQPFSNDVRWSTFARWSVAIGLAEPALLGNGLHPNATVAIRDITLDMASTVFRVDDYLDELAKRLPVLSGGTMRQGFLNHTDSDPDPHASIGALDTTVGQALLALEEEGLLVLKSESDTDRKTINLGATPRSVTHIDVRGVAK</sequence>
<proteinExistence type="predicted"/>
<protein>
    <submittedName>
        <fullName evidence="1">Uncharacterized protein</fullName>
    </submittedName>
</protein>
<gene>
    <name evidence="1" type="ORF">GS505_01750</name>
</gene>